<evidence type="ECO:0000256" key="4">
    <source>
        <dbReference type="ARBA" id="ARBA00022989"/>
    </source>
</evidence>
<keyword evidence="2" id="KW-1003">Cell membrane</keyword>
<feature type="transmembrane region" description="Helical" evidence="6">
    <location>
        <begin position="51"/>
        <end position="73"/>
    </location>
</feature>
<dbReference type="EMBL" id="BAABEY010000036">
    <property type="protein sequence ID" value="GAA4447031.1"/>
    <property type="molecule type" value="Genomic_DNA"/>
</dbReference>
<dbReference type="PANTHER" id="PTHR30294:SF29">
    <property type="entry name" value="MULTIDRUG ABC TRANSPORTER PERMEASE YBHS-RELATED"/>
    <property type="match status" value="1"/>
</dbReference>
<dbReference type="InterPro" id="IPR051449">
    <property type="entry name" value="ABC-2_transporter_component"/>
</dbReference>
<feature type="transmembrane region" description="Helical" evidence="6">
    <location>
        <begin position="12"/>
        <end position="36"/>
    </location>
</feature>
<dbReference type="PANTHER" id="PTHR30294">
    <property type="entry name" value="MEMBRANE COMPONENT OF ABC TRANSPORTER YHHJ-RELATED"/>
    <property type="match status" value="1"/>
</dbReference>
<keyword evidence="9" id="KW-1185">Reference proteome</keyword>
<dbReference type="RefSeq" id="WP_345032742.1">
    <property type="nucleotide sequence ID" value="NZ_BAABEY010000036.1"/>
</dbReference>
<gene>
    <name evidence="8" type="primary">gldF</name>
    <name evidence="8" type="ORF">GCM10023091_41270</name>
</gene>
<dbReference type="Pfam" id="PF12698">
    <property type="entry name" value="ABC2_membrane_3"/>
    <property type="match status" value="1"/>
</dbReference>
<evidence type="ECO:0000313" key="8">
    <source>
        <dbReference type="EMBL" id="GAA4447031.1"/>
    </source>
</evidence>
<evidence type="ECO:0000259" key="7">
    <source>
        <dbReference type="Pfam" id="PF12698"/>
    </source>
</evidence>
<dbReference type="Proteomes" id="UP001501508">
    <property type="component" value="Unassembled WGS sequence"/>
</dbReference>
<evidence type="ECO:0000313" key="9">
    <source>
        <dbReference type="Proteomes" id="UP001501508"/>
    </source>
</evidence>
<feature type="transmembrane region" description="Helical" evidence="6">
    <location>
        <begin position="138"/>
        <end position="157"/>
    </location>
</feature>
<feature type="transmembrane region" description="Helical" evidence="6">
    <location>
        <begin position="164"/>
        <end position="184"/>
    </location>
</feature>
<evidence type="ECO:0000256" key="2">
    <source>
        <dbReference type="ARBA" id="ARBA00022475"/>
    </source>
</evidence>
<dbReference type="InterPro" id="IPR019860">
    <property type="entry name" value="Motility-assoc_ABC_perm_GldF"/>
</dbReference>
<reference evidence="9" key="1">
    <citation type="journal article" date="2019" name="Int. J. Syst. Evol. Microbiol.">
        <title>The Global Catalogue of Microorganisms (GCM) 10K type strain sequencing project: providing services to taxonomists for standard genome sequencing and annotation.</title>
        <authorList>
            <consortium name="The Broad Institute Genomics Platform"/>
            <consortium name="The Broad Institute Genome Sequencing Center for Infectious Disease"/>
            <person name="Wu L."/>
            <person name="Ma J."/>
        </authorList>
    </citation>
    <scope>NUCLEOTIDE SEQUENCE [LARGE SCALE GENOMIC DNA]</scope>
    <source>
        <strain evidence="9">JCM 31920</strain>
    </source>
</reference>
<evidence type="ECO:0000256" key="5">
    <source>
        <dbReference type="ARBA" id="ARBA00023136"/>
    </source>
</evidence>
<comment type="caution">
    <text evidence="8">The sequence shown here is derived from an EMBL/GenBank/DDBJ whole genome shotgun (WGS) entry which is preliminary data.</text>
</comment>
<dbReference type="InterPro" id="IPR013525">
    <property type="entry name" value="ABC2_TM"/>
</dbReference>
<keyword evidence="3 6" id="KW-0812">Transmembrane</keyword>
<feature type="transmembrane region" description="Helical" evidence="6">
    <location>
        <begin position="94"/>
        <end position="118"/>
    </location>
</feature>
<keyword evidence="4 6" id="KW-1133">Transmembrane helix</keyword>
<proteinExistence type="predicted"/>
<keyword evidence="5 6" id="KW-0472">Membrane</keyword>
<name>A0ABP8MDU3_9BACT</name>
<dbReference type="NCBIfam" id="TIGR03518">
    <property type="entry name" value="ABC_perm_GldF"/>
    <property type="match status" value="1"/>
</dbReference>
<evidence type="ECO:0000256" key="1">
    <source>
        <dbReference type="ARBA" id="ARBA00004651"/>
    </source>
</evidence>
<comment type="subcellular location">
    <subcellularLocation>
        <location evidence="1">Cell membrane</location>
        <topology evidence="1">Multi-pass membrane protein</topology>
    </subcellularLocation>
</comment>
<evidence type="ECO:0000256" key="6">
    <source>
        <dbReference type="SAM" id="Phobius"/>
    </source>
</evidence>
<feature type="transmembrane region" description="Helical" evidence="6">
    <location>
        <begin position="219"/>
        <end position="237"/>
    </location>
</feature>
<feature type="domain" description="ABC-2 type transporter transmembrane" evidence="7">
    <location>
        <begin position="49"/>
        <end position="185"/>
    </location>
</feature>
<accession>A0ABP8MDU3</accession>
<sequence>MFAIFSKEVSAFFGSVIAYVVITVFLIAVGLIVWVFPDSNVLDYGYADMGVFFNLTPFVLLFLVPAVTMRTIAEESKNGTLELLLTKPLNDLQLVLGKLLACWLLVTVTLLATVVYYFSLYQLGNPRGNIDGAAVAGSYIGLFLLSGALVAMGVWISALNDNQIVAFVLSVFVGFIWYMGFGALSDLLVSGPLSDLFGWLALDRQYLALGKGLIDSRNVIYLLSLIFFFISLTLLRIRRIRV</sequence>
<organism evidence="8 9">
    <name type="scientific">Ravibacter arvi</name>
    <dbReference type="NCBI Taxonomy" id="2051041"/>
    <lineage>
        <taxon>Bacteria</taxon>
        <taxon>Pseudomonadati</taxon>
        <taxon>Bacteroidota</taxon>
        <taxon>Cytophagia</taxon>
        <taxon>Cytophagales</taxon>
        <taxon>Spirosomataceae</taxon>
        <taxon>Ravibacter</taxon>
    </lineage>
</organism>
<evidence type="ECO:0000256" key="3">
    <source>
        <dbReference type="ARBA" id="ARBA00022692"/>
    </source>
</evidence>
<protein>
    <submittedName>
        <fullName evidence="8">Gliding motility-associated ABC transporter permease subunit GldF</fullName>
    </submittedName>
</protein>